<proteinExistence type="predicted"/>
<dbReference type="AlphaFoldDB" id="A0A0B7IAR7"/>
<name>A0A0B7IAR7_9FLAO</name>
<evidence type="ECO:0000313" key="1">
    <source>
        <dbReference type="EMBL" id="CEN47799.1"/>
    </source>
</evidence>
<gene>
    <name evidence="1" type="ORF">CCAN11_1520005</name>
</gene>
<sequence>MELGVLFEYEAKKGVLTFDFSDIDTSKTDTYQLELKVADNVGNEQVLKMSFRKK</sequence>
<dbReference type="EMBL" id="CDOK01000060">
    <property type="protein sequence ID" value="CEN47799.1"/>
    <property type="molecule type" value="Genomic_DNA"/>
</dbReference>
<reference evidence="2" key="1">
    <citation type="submission" date="2015-01" db="EMBL/GenBank/DDBJ databases">
        <authorList>
            <person name="MANFREDI Pablo"/>
        </authorList>
    </citation>
    <scope>NUCLEOTIDE SEQUENCE [LARGE SCALE GENOMIC DNA]</scope>
    <source>
        <strain evidence="2">Cc11</strain>
    </source>
</reference>
<organism evidence="1 2">
    <name type="scientific">Capnocytophaga canimorsus</name>
    <dbReference type="NCBI Taxonomy" id="28188"/>
    <lineage>
        <taxon>Bacteria</taxon>
        <taxon>Pseudomonadati</taxon>
        <taxon>Bacteroidota</taxon>
        <taxon>Flavobacteriia</taxon>
        <taxon>Flavobacteriales</taxon>
        <taxon>Flavobacteriaceae</taxon>
        <taxon>Capnocytophaga</taxon>
    </lineage>
</organism>
<protein>
    <submittedName>
        <fullName evidence="1">Uncharacterized protein</fullName>
    </submittedName>
</protein>
<evidence type="ECO:0000313" key="2">
    <source>
        <dbReference type="Proteomes" id="UP000039370"/>
    </source>
</evidence>
<dbReference type="Proteomes" id="UP000039370">
    <property type="component" value="Unassembled WGS sequence"/>
</dbReference>
<accession>A0A0B7IAR7</accession>